<keyword evidence="1" id="KW-0175">Coiled coil</keyword>
<dbReference type="Pfam" id="PF13817">
    <property type="entry name" value="DDE_Tnp_IS66_C"/>
    <property type="match status" value="1"/>
</dbReference>
<sequence length="525" mass="60771">MDDTVIEPLPPQEAHSKVLQENARLQARVVDLERQLNWYQKQVFGSKTEKRVLDPPEQTHFHALLGEVPEPPPEPEEKQTITYHRGVASKQRQEDDVNGRGLRFTNDVPVQVIELLPDELRGEDADQYEIIGTKVTYRLAQQTSNFVVLQFERPVIKRKSEDKPITPPAPDNVLERSVADVSFIVGLLIDKFLYHLPLHRQHQRLTRSGVTLSRTTLTNLSKRAIELLRPIAVAQLEHVLQSKVLAMDETPIKAGRQGPGKLKQCWFWPIFGEENEVVFTFANTRGRMHIEKTLKKHFTGTLLTDGYSAYASYQKQVDGLIHAQCWVHGRRMLLEAETQEPEAVQQALRIIQNLYAHEELIREQRLAGEKKRHYRLTHSKPLVDAFFIWCEQQIGRPDLTPSDNWLKSLNYMLKRQDQLRVFLEDPDVAMDTNHLEREIRPIPLGKKNWLFCWTELGAEHVGIIQSLISTCKLHDINPTTYLIDVLQRIDYHPAKEIIDLTPRVWKEKFASNPLRSILDNSRNGR</sequence>
<protein>
    <submittedName>
        <fullName evidence="4">IS66 family transposase OrfC</fullName>
    </submittedName>
</protein>
<gene>
    <name evidence="4" type="ORF">OLMES_3679</name>
</gene>
<organism evidence="4 5">
    <name type="scientific">Oleiphilus messinensis</name>
    <dbReference type="NCBI Taxonomy" id="141451"/>
    <lineage>
        <taxon>Bacteria</taxon>
        <taxon>Pseudomonadati</taxon>
        <taxon>Pseudomonadota</taxon>
        <taxon>Gammaproteobacteria</taxon>
        <taxon>Oceanospirillales</taxon>
        <taxon>Oleiphilaceae</taxon>
        <taxon>Oleiphilus</taxon>
    </lineage>
</organism>
<evidence type="ECO:0000256" key="1">
    <source>
        <dbReference type="SAM" id="Coils"/>
    </source>
</evidence>
<name>A0A1Y0IBR3_9GAMM</name>
<dbReference type="Pfam" id="PF03050">
    <property type="entry name" value="DDE_Tnp_IS66"/>
    <property type="match status" value="1"/>
</dbReference>
<dbReference type="PANTHER" id="PTHR33678">
    <property type="entry name" value="BLL1576 PROTEIN"/>
    <property type="match status" value="1"/>
</dbReference>
<dbReference type="InterPro" id="IPR039552">
    <property type="entry name" value="IS66_C"/>
</dbReference>
<dbReference type="Proteomes" id="UP000196027">
    <property type="component" value="Chromosome"/>
</dbReference>
<dbReference type="InterPro" id="IPR004291">
    <property type="entry name" value="Transposase_IS66_central"/>
</dbReference>
<dbReference type="InterPro" id="IPR052344">
    <property type="entry name" value="Transposase-related"/>
</dbReference>
<keyword evidence="5" id="KW-1185">Reference proteome</keyword>
<evidence type="ECO:0000259" key="2">
    <source>
        <dbReference type="Pfam" id="PF03050"/>
    </source>
</evidence>
<feature type="coiled-coil region" evidence="1">
    <location>
        <begin position="15"/>
        <end position="42"/>
    </location>
</feature>
<proteinExistence type="predicted"/>
<evidence type="ECO:0000313" key="4">
    <source>
        <dbReference type="EMBL" id="ARU57700.1"/>
    </source>
</evidence>
<dbReference type="PANTHER" id="PTHR33678:SF1">
    <property type="entry name" value="BLL1576 PROTEIN"/>
    <property type="match status" value="1"/>
</dbReference>
<dbReference type="NCBIfam" id="NF033517">
    <property type="entry name" value="transpos_IS66"/>
    <property type="match status" value="1"/>
</dbReference>
<feature type="domain" description="Transposase IS66 central" evidence="2">
    <location>
        <begin position="177"/>
        <end position="459"/>
    </location>
</feature>
<evidence type="ECO:0000313" key="5">
    <source>
        <dbReference type="Proteomes" id="UP000196027"/>
    </source>
</evidence>
<feature type="domain" description="Transposase IS66 C-terminal" evidence="3">
    <location>
        <begin position="466"/>
        <end position="502"/>
    </location>
</feature>
<dbReference type="KEGG" id="ome:OLMES_3679"/>
<reference evidence="4 5" key="1">
    <citation type="submission" date="2017-05" db="EMBL/GenBank/DDBJ databases">
        <title>Genomic insights into alkan degradation activity of Oleiphilus messinensis.</title>
        <authorList>
            <person name="Kozyavkin S.A."/>
            <person name="Slesarev A.I."/>
            <person name="Golyshin P.N."/>
            <person name="Korzhenkov A."/>
            <person name="Golyshina O.N."/>
            <person name="Toshchakov S.V."/>
        </authorList>
    </citation>
    <scope>NUCLEOTIDE SEQUENCE [LARGE SCALE GENOMIC DNA]</scope>
    <source>
        <strain evidence="4 5">ME102</strain>
    </source>
</reference>
<evidence type="ECO:0000259" key="3">
    <source>
        <dbReference type="Pfam" id="PF13817"/>
    </source>
</evidence>
<dbReference type="EMBL" id="CP021425">
    <property type="protein sequence ID" value="ARU57700.1"/>
    <property type="molecule type" value="Genomic_DNA"/>
</dbReference>
<dbReference type="AlphaFoldDB" id="A0A1Y0IBR3"/>
<dbReference type="RefSeq" id="WP_198343027.1">
    <property type="nucleotide sequence ID" value="NZ_CP021425.1"/>
</dbReference>
<accession>A0A1Y0IBR3</accession>